<dbReference type="EMBL" id="JBHTIS010002889">
    <property type="protein sequence ID" value="MFD1050505.1"/>
    <property type="molecule type" value="Genomic_DNA"/>
</dbReference>
<feature type="domain" description="Allantoicase" evidence="1">
    <location>
        <begin position="15"/>
        <end position="56"/>
    </location>
</feature>
<dbReference type="Gene3D" id="2.60.120.260">
    <property type="entry name" value="Galactose-binding domain-like"/>
    <property type="match status" value="1"/>
</dbReference>
<dbReference type="SUPFAM" id="SSF49785">
    <property type="entry name" value="Galactose-binding domain-like"/>
    <property type="match status" value="1"/>
</dbReference>
<evidence type="ECO:0000313" key="3">
    <source>
        <dbReference type="Proteomes" id="UP001597045"/>
    </source>
</evidence>
<proteinExistence type="predicted"/>
<dbReference type="InterPro" id="IPR008979">
    <property type="entry name" value="Galactose-bd-like_sf"/>
</dbReference>
<keyword evidence="3" id="KW-1185">Reference proteome</keyword>
<name>A0ABW3MIV4_9PSEU</name>
<feature type="non-terminal residue" evidence="2">
    <location>
        <position position="56"/>
    </location>
</feature>
<dbReference type="InterPro" id="IPR015908">
    <property type="entry name" value="Allantoicase_dom"/>
</dbReference>
<reference evidence="3" key="1">
    <citation type="journal article" date="2019" name="Int. J. Syst. Evol. Microbiol.">
        <title>The Global Catalogue of Microorganisms (GCM) 10K type strain sequencing project: providing services to taxonomists for standard genome sequencing and annotation.</title>
        <authorList>
            <consortium name="The Broad Institute Genomics Platform"/>
            <consortium name="The Broad Institute Genome Sequencing Center for Infectious Disease"/>
            <person name="Wu L."/>
            <person name="Ma J."/>
        </authorList>
    </citation>
    <scope>NUCLEOTIDE SEQUENCE [LARGE SCALE GENOMIC DNA]</scope>
    <source>
        <strain evidence="3">JCM 31486</strain>
    </source>
</reference>
<gene>
    <name evidence="2" type="ORF">ACFQ1S_35765</name>
</gene>
<evidence type="ECO:0000259" key="1">
    <source>
        <dbReference type="Pfam" id="PF03561"/>
    </source>
</evidence>
<sequence length="56" mass="6506">MTWEQLPDLAVRRFGGAVVWANDEFFAERENLVNTADPVFQPYTFGHKGQVYDGWE</sequence>
<organism evidence="2 3">
    <name type="scientific">Kibdelosporangium lantanae</name>
    <dbReference type="NCBI Taxonomy" id="1497396"/>
    <lineage>
        <taxon>Bacteria</taxon>
        <taxon>Bacillati</taxon>
        <taxon>Actinomycetota</taxon>
        <taxon>Actinomycetes</taxon>
        <taxon>Pseudonocardiales</taxon>
        <taxon>Pseudonocardiaceae</taxon>
        <taxon>Kibdelosporangium</taxon>
    </lineage>
</organism>
<accession>A0ABW3MIV4</accession>
<dbReference type="Pfam" id="PF03561">
    <property type="entry name" value="Allantoicase"/>
    <property type="match status" value="1"/>
</dbReference>
<evidence type="ECO:0000313" key="2">
    <source>
        <dbReference type="EMBL" id="MFD1050505.1"/>
    </source>
</evidence>
<comment type="caution">
    <text evidence="2">The sequence shown here is derived from an EMBL/GenBank/DDBJ whole genome shotgun (WGS) entry which is preliminary data.</text>
</comment>
<protein>
    <submittedName>
        <fullName evidence="2">Allantoicase</fullName>
    </submittedName>
</protein>
<dbReference type="Proteomes" id="UP001597045">
    <property type="component" value="Unassembled WGS sequence"/>
</dbReference>